<gene>
    <name evidence="1" type="ORF">BG844_05160</name>
</gene>
<dbReference type="Proteomes" id="UP000182486">
    <property type="component" value="Unassembled WGS sequence"/>
</dbReference>
<organism evidence="1 2">
    <name type="scientific">Couchioplanes caeruleus subsp. caeruleus</name>
    <dbReference type="NCBI Taxonomy" id="56427"/>
    <lineage>
        <taxon>Bacteria</taxon>
        <taxon>Bacillati</taxon>
        <taxon>Actinomycetota</taxon>
        <taxon>Actinomycetes</taxon>
        <taxon>Micromonosporales</taxon>
        <taxon>Micromonosporaceae</taxon>
        <taxon>Couchioplanes</taxon>
    </lineage>
</organism>
<evidence type="ECO:0000313" key="1">
    <source>
        <dbReference type="EMBL" id="OJF15333.1"/>
    </source>
</evidence>
<protein>
    <submittedName>
        <fullName evidence="1">Uncharacterized protein</fullName>
    </submittedName>
</protein>
<sequence>MPDDKLTLVETCALLTLLKEGQEIANADLKNERGFELKSPHRNRLEKLGLIDVRKEKNRIFLGVSEKGWAGALEAIGSVPPARSGYAGATIYAQVAAIRQFLETSGLALSEFYAPAPRRPAAEPGEVVALVRKAYDELAQAPGDAVRLARIRAALPEIGRDDLDAALIALHREDGVRVFAEANQKTLTDADRSAAVSIGNQDKHLLQIR</sequence>
<keyword evidence="2" id="KW-1185">Reference proteome</keyword>
<accession>A0A1K0FR75</accession>
<proteinExistence type="predicted"/>
<evidence type="ECO:0000313" key="2">
    <source>
        <dbReference type="Proteomes" id="UP000182486"/>
    </source>
</evidence>
<dbReference type="EMBL" id="MEIA01000058">
    <property type="protein sequence ID" value="OJF15333.1"/>
    <property type="molecule type" value="Genomic_DNA"/>
</dbReference>
<dbReference type="AlphaFoldDB" id="A0A1K0FR75"/>
<comment type="caution">
    <text evidence="1">The sequence shown here is derived from an EMBL/GenBank/DDBJ whole genome shotgun (WGS) entry which is preliminary data.</text>
</comment>
<name>A0A1K0FR75_9ACTN</name>
<dbReference type="RefSeq" id="WP_071803580.1">
    <property type="nucleotide sequence ID" value="NZ_MEIA01000058.1"/>
</dbReference>
<reference evidence="1 2" key="1">
    <citation type="submission" date="2016-09" db="EMBL/GenBank/DDBJ databases">
        <title>Couchioplanes caeruleus draft genome sequence.</title>
        <authorList>
            <person name="Sheehan J."/>
            <person name="Caffrey P."/>
        </authorList>
    </citation>
    <scope>NUCLEOTIDE SEQUENCE [LARGE SCALE GENOMIC DNA]</scope>
    <source>
        <strain evidence="1 2">DSM 43634</strain>
    </source>
</reference>